<proteinExistence type="predicted"/>
<feature type="region of interest" description="Disordered" evidence="5">
    <location>
        <begin position="102"/>
        <end position="196"/>
    </location>
</feature>
<feature type="region of interest" description="Disordered" evidence="5">
    <location>
        <begin position="356"/>
        <end position="379"/>
    </location>
</feature>
<feature type="domain" description="Luciferase-like" evidence="6">
    <location>
        <begin position="29"/>
        <end position="103"/>
    </location>
</feature>
<dbReference type="InterPro" id="IPR036661">
    <property type="entry name" value="Luciferase-like_sf"/>
</dbReference>
<keyword evidence="2" id="KW-0288">FMN</keyword>
<dbReference type="SUPFAM" id="SSF51679">
    <property type="entry name" value="Bacterial luciferase-like"/>
    <property type="match status" value="1"/>
</dbReference>
<feature type="compositionally biased region" description="Basic and acidic residues" evidence="5">
    <location>
        <begin position="123"/>
        <end position="171"/>
    </location>
</feature>
<reference evidence="7 8" key="1">
    <citation type="submission" date="2020-03" db="EMBL/GenBank/DDBJ databases">
        <title>WGS of actinomycetes isolated from Thailand.</title>
        <authorList>
            <person name="Thawai C."/>
        </authorList>
    </citation>
    <scope>NUCLEOTIDE SEQUENCE [LARGE SCALE GENOMIC DNA]</scope>
    <source>
        <strain evidence="7 8">NBRC 13905</strain>
    </source>
</reference>
<evidence type="ECO:0000313" key="8">
    <source>
        <dbReference type="Proteomes" id="UP000635996"/>
    </source>
</evidence>
<dbReference type="PANTHER" id="PTHR30011:SF16">
    <property type="entry name" value="C2H2 FINGER DOMAIN TRANSCRIPTION FACTOR (EUROFUNG)-RELATED"/>
    <property type="match status" value="1"/>
</dbReference>
<keyword evidence="1" id="KW-0285">Flavoprotein</keyword>
<keyword evidence="3" id="KW-0560">Oxidoreductase</keyword>
<keyword evidence="4" id="KW-0503">Monooxygenase</keyword>
<dbReference type="InterPro" id="IPR011251">
    <property type="entry name" value="Luciferase-like_dom"/>
</dbReference>
<dbReference type="Pfam" id="PF00296">
    <property type="entry name" value="Bac_luciferase"/>
    <property type="match status" value="1"/>
</dbReference>
<accession>A0ABX0YNT6</accession>
<keyword evidence="8" id="KW-1185">Reference proteome</keyword>
<sequence>MSARHGRGLLHLAAAVDRAVPPDGGTGPCVDAVRLAERGGLDFVTLGDEPARPGPGALTVLTRAAAATRRIGLVPVLAAPHPGPCRVPAAVAALDRFSGGRAGQLVRLPGPSGRGEGPGAGESGDRRDDRGARAGRDIRDTRDTRGTRAGRDGRPPDADGRDEEGGGRDEEGGGGPSATGPDVPPSPQGGPVCMVDAEDPARCPAVRHADVVLVRAAGAEQAGAARDRLRAAARQAGRHPDSLRVLVRLAVDLCGLEYVAEPAWGLASFERGRSLGHGTRRPRRAAPGPLYRGGPVDLAELIAAWYRDGAADGFLLVPRKPVRDLERLVNGTVAVLQHRGLFRTFYPGSTLREHLGLARPPSDPATGPATRPPEERLIT</sequence>
<dbReference type="RefSeq" id="WP_168130775.1">
    <property type="nucleotide sequence ID" value="NZ_BMVZ01000003.1"/>
</dbReference>
<comment type="caution">
    <text evidence="7">The sequence shown here is derived from an EMBL/GenBank/DDBJ whole genome shotgun (WGS) entry which is preliminary data.</text>
</comment>
<evidence type="ECO:0000259" key="6">
    <source>
        <dbReference type="Pfam" id="PF00296"/>
    </source>
</evidence>
<feature type="compositionally biased region" description="Gly residues" evidence="5">
    <location>
        <begin position="112"/>
        <end position="122"/>
    </location>
</feature>
<dbReference type="Proteomes" id="UP000635996">
    <property type="component" value="Unassembled WGS sequence"/>
</dbReference>
<dbReference type="EMBL" id="JAATEL010000001">
    <property type="protein sequence ID" value="NJP12996.1"/>
    <property type="molecule type" value="Genomic_DNA"/>
</dbReference>
<gene>
    <name evidence="7" type="ORF">HCJ95_01515</name>
</gene>
<dbReference type="Gene3D" id="3.20.20.30">
    <property type="entry name" value="Luciferase-like domain"/>
    <property type="match status" value="1"/>
</dbReference>
<evidence type="ECO:0000313" key="7">
    <source>
        <dbReference type="EMBL" id="NJP12996.1"/>
    </source>
</evidence>
<dbReference type="InterPro" id="IPR051260">
    <property type="entry name" value="Diverse_substr_monoxygenases"/>
</dbReference>
<name>A0ABX0YNT6_STRTL</name>
<dbReference type="PANTHER" id="PTHR30011">
    <property type="entry name" value="ALKANESULFONATE MONOOXYGENASE-RELATED"/>
    <property type="match status" value="1"/>
</dbReference>
<evidence type="ECO:0000256" key="4">
    <source>
        <dbReference type="ARBA" id="ARBA00023033"/>
    </source>
</evidence>
<evidence type="ECO:0000256" key="2">
    <source>
        <dbReference type="ARBA" id="ARBA00022643"/>
    </source>
</evidence>
<evidence type="ECO:0000256" key="1">
    <source>
        <dbReference type="ARBA" id="ARBA00022630"/>
    </source>
</evidence>
<evidence type="ECO:0000256" key="3">
    <source>
        <dbReference type="ARBA" id="ARBA00023002"/>
    </source>
</evidence>
<evidence type="ECO:0000256" key="5">
    <source>
        <dbReference type="SAM" id="MobiDB-lite"/>
    </source>
</evidence>
<organism evidence="7 8">
    <name type="scientific">Streptomyces thermoviolaceus subsp. thermoviolaceus</name>
    <dbReference type="NCBI Taxonomy" id="66860"/>
    <lineage>
        <taxon>Bacteria</taxon>
        <taxon>Bacillati</taxon>
        <taxon>Actinomycetota</taxon>
        <taxon>Actinomycetes</taxon>
        <taxon>Kitasatosporales</taxon>
        <taxon>Streptomycetaceae</taxon>
        <taxon>Streptomyces</taxon>
    </lineage>
</organism>
<protein>
    <submittedName>
        <fullName evidence="7">LLM class flavin-dependent oxidoreductase</fullName>
    </submittedName>
</protein>